<proteinExistence type="predicted"/>
<keyword evidence="1" id="KW-0472">Membrane</keyword>
<keyword evidence="3" id="KW-1185">Reference proteome</keyword>
<sequence length="151" mass="17080">MSLAICLSSILRMWQYGMLRKLTLKIKPPLLDCMGVLKYKQARLADVYGAFCILAAGALAALALFFCERAWASRQRLRGIQRRFGISRAQPLNKQPAPDKHEHRSRGNVLLAATSVSIANDSTYTTFTFYFDRRIFLDAAYRSRSLDSIGK</sequence>
<evidence type="ECO:0000313" key="3">
    <source>
        <dbReference type="Proteomes" id="UP000479190"/>
    </source>
</evidence>
<dbReference type="EMBL" id="CADCXV010000815">
    <property type="protein sequence ID" value="CAB0036340.1"/>
    <property type="molecule type" value="Genomic_DNA"/>
</dbReference>
<gene>
    <name evidence="2" type="ORF">TBRA_LOCUS8212</name>
</gene>
<feature type="transmembrane region" description="Helical" evidence="1">
    <location>
        <begin position="47"/>
        <end position="67"/>
    </location>
</feature>
<protein>
    <submittedName>
        <fullName evidence="2">Uncharacterized protein</fullName>
    </submittedName>
</protein>
<evidence type="ECO:0000313" key="2">
    <source>
        <dbReference type="EMBL" id="CAB0036340.1"/>
    </source>
</evidence>
<evidence type="ECO:0000256" key="1">
    <source>
        <dbReference type="SAM" id="Phobius"/>
    </source>
</evidence>
<organism evidence="2 3">
    <name type="scientific">Trichogramma brassicae</name>
    <dbReference type="NCBI Taxonomy" id="86971"/>
    <lineage>
        <taxon>Eukaryota</taxon>
        <taxon>Metazoa</taxon>
        <taxon>Ecdysozoa</taxon>
        <taxon>Arthropoda</taxon>
        <taxon>Hexapoda</taxon>
        <taxon>Insecta</taxon>
        <taxon>Pterygota</taxon>
        <taxon>Neoptera</taxon>
        <taxon>Endopterygota</taxon>
        <taxon>Hymenoptera</taxon>
        <taxon>Apocrita</taxon>
        <taxon>Proctotrupomorpha</taxon>
        <taxon>Chalcidoidea</taxon>
        <taxon>Trichogrammatidae</taxon>
        <taxon>Trichogramma</taxon>
    </lineage>
</organism>
<dbReference type="AlphaFoldDB" id="A0A6H5IH29"/>
<name>A0A6H5IH29_9HYME</name>
<accession>A0A6H5IH29</accession>
<keyword evidence="1" id="KW-1133">Transmembrane helix</keyword>
<reference evidence="2 3" key="1">
    <citation type="submission" date="2020-02" db="EMBL/GenBank/DDBJ databases">
        <authorList>
            <person name="Ferguson B K."/>
        </authorList>
    </citation>
    <scope>NUCLEOTIDE SEQUENCE [LARGE SCALE GENOMIC DNA]</scope>
</reference>
<dbReference type="Proteomes" id="UP000479190">
    <property type="component" value="Unassembled WGS sequence"/>
</dbReference>
<keyword evidence="1" id="KW-0812">Transmembrane</keyword>